<reference evidence="4" key="1">
    <citation type="journal article" date="2017" name="Proc. Natl. Acad. Sci. U.S.A.">
        <title>Simulation of Deepwater Horizon oil plume reveals substrate specialization within a complex community of hydrocarbon-degraders.</title>
        <authorList>
            <person name="Hu P."/>
            <person name="Dubinsky E.A."/>
            <person name="Probst A.J."/>
            <person name="Wang J."/>
            <person name="Sieber C.M.K."/>
            <person name="Tom L.M."/>
            <person name="Gardinali P."/>
            <person name="Banfield J.F."/>
            <person name="Atlas R.M."/>
            <person name="Andersen G.L."/>
        </authorList>
    </citation>
    <scope>NUCLEOTIDE SEQUENCE [LARGE SCALE GENOMIC DNA]</scope>
</reference>
<proteinExistence type="predicted"/>
<dbReference type="InterPro" id="IPR041698">
    <property type="entry name" value="Methyltransf_25"/>
</dbReference>
<feature type="domain" description="Methyltransferase" evidence="2">
    <location>
        <begin position="65"/>
        <end position="148"/>
    </location>
</feature>
<gene>
    <name evidence="3" type="ORF">A9Q93_07055</name>
</gene>
<evidence type="ECO:0000256" key="1">
    <source>
        <dbReference type="ARBA" id="ARBA00022679"/>
    </source>
</evidence>
<dbReference type="PANTHER" id="PTHR43861">
    <property type="entry name" value="TRANS-ACONITATE 2-METHYLTRANSFERASE-RELATED"/>
    <property type="match status" value="1"/>
</dbReference>
<dbReference type="Gene3D" id="3.40.50.150">
    <property type="entry name" value="Vaccinia Virus protein VP39"/>
    <property type="match status" value="1"/>
</dbReference>
<dbReference type="AlphaFoldDB" id="A0A1Z8AXD3"/>
<keyword evidence="3" id="KW-0489">Methyltransferase</keyword>
<sequence>MTEIKKNKKPWPTRQAMQQIYELNLWGDNGGSFYSGAGSHSLHIVKPYMNSVSSFLKSLDKPIDICDLGCGDFNIGKELSHLCKSYTAIDIVPELIEHNKKQFKASNVSFQCLDIAKDQLPHADGVILRQVLQHLSNHEIAQIVKKLYAYNYIILTEHVPSGDFVPNLDIISGQGIRIKKNSGVNLLAAPFHLKIKSHTLLAQTQLQNNKGVITTVLYEMN</sequence>
<dbReference type="CDD" id="cd02440">
    <property type="entry name" value="AdoMet_MTases"/>
    <property type="match status" value="1"/>
</dbReference>
<dbReference type="SUPFAM" id="SSF53335">
    <property type="entry name" value="S-adenosyl-L-methionine-dependent methyltransferases"/>
    <property type="match status" value="1"/>
</dbReference>
<accession>A0A1Z8AXD3</accession>
<comment type="caution">
    <text evidence="3">The sequence shown here is derived from an EMBL/GenBank/DDBJ whole genome shotgun (WGS) entry which is preliminary data.</text>
</comment>
<dbReference type="InterPro" id="IPR029063">
    <property type="entry name" value="SAM-dependent_MTases_sf"/>
</dbReference>
<dbReference type="EMBL" id="MAAX01000110">
    <property type="protein sequence ID" value="OUS14991.1"/>
    <property type="molecule type" value="Genomic_DNA"/>
</dbReference>
<dbReference type="Proteomes" id="UP000196102">
    <property type="component" value="Unassembled WGS sequence"/>
</dbReference>
<evidence type="ECO:0000313" key="3">
    <source>
        <dbReference type="EMBL" id="OUS14991.1"/>
    </source>
</evidence>
<organism evidence="3 4">
    <name type="scientific">Nonlabens dokdonensis</name>
    <dbReference type="NCBI Taxonomy" id="328515"/>
    <lineage>
        <taxon>Bacteria</taxon>
        <taxon>Pseudomonadati</taxon>
        <taxon>Bacteroidota</taxon>
        <taxon>Flavobacteriia</taxon>
        <taxon>Flavobacteriales</taxon>
        <taxon>Flavobacteriaceae</taxon>
        <taxon>Nonlabens</taxon>
    </lineage>
</organism>
<keyword evidence="1 3" id="KW-0808">Transferase</keyword>
<dbReference type="RefSeq" id="WP_303686706.1">
    <property type="nucleotide sequence ID" value="NZ_CAJXYO010000015.1"/>
</dbReference>
<evidence type="ECO:0000313" key="4">
    <source>
        <dbReference type="Proteomes" id="UP000196102"/>
    </source>
</evidence>
<name>A0A1Z8AXD3_9FLAO</name>
<evidence type="ECO:0000259" key="2">
    <source>
        <dbReference type="Pfam" id="PF13649"/>
    </source>
</evidence>
<dbReference type="GO" id="GO:0008168">
    <property type="term" value="F:methyltransferase activity"/>
    <property type="evidence" value="ECO:0007669"/>
    <property type="project" value="UniProtKB-KW"/>
</dbReference>
<dbReference type="Pfam" id="PF13649">
    <property type="entry name" value="Methyltransf_25"/>
    <property type="match status" value="1"/>
</dbReference>
<protein>
    <submittedName>
        <fullName evidence="3">SAM-dependent methyltransferase</fullName>
    </submittedName>
</protein>
<dbReference type="GO" id="GO:0032259">
    <property type="term" value="P:methylation"/>
    <property type="evidence" value="ECO:0007669"/>
    <property type="project" value="UniProtKB-KW"/>
</dbReference>